<evidence type="ECO:0000256" key="4">
    <source>
        <dbReference type="ARBA" id="ARBA00023136"/>
    </source>
</evidence>
<accession>A0A023HBV6</accession>
<geneLocation type="chloroplast" evidence="7"/>
<organism evidence="7">
    <name type="scientific">Leptocylindrus danicus</name>
    <dbReference type="NCBI Taxonomy" id="163516"/>
    <lineage>
        <taxon>Eukaryota</taxon>
        <taxon>Sar</taxon>
        <taxon>Stramenopiles</taxon>
        <taxon>Ochrophyta</taxon>
        <taxon>Bacillariophyta</taxon>
        <taxon>Coscinodiscophyceae</taxon>
        <taxon>Chaetocerotophycidae</taxon>
        <taxon>Leptocylindrales</taxon>
        <taxon>Leptocylindraceae</taxon>
        <taxon>Leptocylindrus</taxon>
    </lineage>
</organism>
<proteinExistence type="inferred from homology"/>
<dbReference type="EMBL" id="KC509524">
    <property type="protein sequence ID" value="AGH28843.1"/>
    <property type="molecule type" value="Genomic_DNA"/>
</dbReference>
<comment type="similarity">
    <text evidence="6">Belongs to the PsbX family. Type 1 subfamily.</text>
</comment>
<comment type="subcellular location">
    <subcellularLocation>
        <location evidence="6">Plastid</location>
        <location evidence="6">Chloroplast thylakoid membrane</location>
        <topology evidence="6">Single-pass membrane protein</topology>
    </subcellularLocation>
</comment>
<feature type="transmembrane region" description="Helical" evidence="6">
    <location>
        <begin position="6"/>
        <end position="29"/>
    </location>
</feature>
<name>A0A023HBV6_9STRA</name>
<comment type="subunit">
    <text evidence="6">PSII is composed of 1 copy each of membrane proteins PsbA, PsbB, PsbC, PsbD, PsbE, PsbF, PsbH, PsbI, PsbJ, PsbK, PsbL, PsbM, PsbT, PsbX, PsbY, PsbZ, Psb30/Ycf12, at least 3 peripheral proteins of the oxygen-evolving complex and a large number of cofactors. It forms dimeric complexes.</text>
</comment>
<dbReference type="Pfam" id="PF06596">
    <property type="entry name" value="PsbX"/>
    <property type="match status" value="1"/>
</dbReference>
<keyword evidence="2 6" id="KW-0812">Transmembrane</keyword>
<dbReference type="InterPro" id="IPR009518">
    <property type="entry name" value="PSII_PsbX"/>
</dbReference>
<keyword evidence="5 6" id="KW-0604">Photosystem II</keyword>
<keyword evidence="3 6" id="KW-1133">Transmembrane helix</keyword>
<keyword evidence="7" id="KW-0934">Plastid</keyword>
<dbReference type="AlphaFoldDB" id="A0A023HBV6"/>
<dbReference type="HAMAP" id="MF_01386">
    <property type="entry name" value="PSII_PsbX_1"/>
    <property type="match status" value="1"/>
</dbReference>
<evidence type="ECO:0000256" key="3">
    <source>
        <dbReference type="ARBA" id="ARBA00022989"/>
    </source>
</evidence>
<keyword evidence="4 6" id="KW-0472">Membrane</keyword>
<dbReference type="GeneID" id="19740360"/>
<dbReference type="Gene3D" id="1.20.5.510">
    <property type="entry name" value="Single helix bin"/>
    <property type="match status" value="1"/>
</dbReference>
<evidence type="ECO:0000256" key="6">
    <source>
        <dbReference type="HAMAP-Rule" id="MF_01386"/>
    </source>
</evidence>
<comment type="function">
    <text evidence="6">Involved in the binding and/or turnover of quinones at the Q(B) site of photosystem II (PSII). PSII is a light-driven water plastoquinone oxidoreductase, using light energy to abstract electrons from H(2)O, generating a proton gradient subsequently used for ATP formation.</text>
</comment>
<keyword evidence="6" id="KW-0793">Thylakoid</keyword>
<protein>
    <recommendedName>
        <fullName evidence="6">Photosystem II reaction center protein X</fullName>
    </recommendedName>
</protein>
<keyword evidence="1 6" id="KW-0602">Photosynthesis</keyword>
<keyword evidence="7" id="KW-0150">Chloroplast</keyword>
<dbReference type="GO" id="GO:0015979">
    <property type="term" value="P:photosynthesis"/>
    <property type="evidence" value="ECO:0007669"/>
    <property type="project" value="UniProtKB-UniRule"/>
</dbReference>
<evidence type="ECO:0000313" key="7">
    <source>
        <dbReference type="EMBL" id="AGH28843.1"/>
    </source>
</evidence>
<dbReference type="GO" id="GO:0009535">
    <property type="term" value="C:chloroplast thylakoid membrane"/>
    <property type="evidence" value="ECO:0007669"/>
    <property type="project" value="UniProtKB-SubCell"/>
</dbReference>
<evidence type="ECO:0000256" key="2">
    <source>
        <dbReference type="ARBA" id="ARBA00022692"/>
    </source>
</evidence>
<dbReference type="RefSeq" id="YP_009029312.1">
    <property type="nucleotide sequence ID" value="NC_024084.1"/>
</dbReference>
<gene>
    <name evidence="6 7" type="primary">psbX</name>
</gene>
<evidence type="ECO:0000256" key="5">
    <source>
        <dbReference type="ARBA" id="ARBA00023276"/>
    </source>
</evidence>
<reference evidence="7" key="1">
    <citation type="journal article" date="2014" name="Genome Biol. Evol.">
        <title>Serial gene losses and foreign DNA underlie size and sequence variation in the plastid genomes of diatoms.</title>
        <authorList>
            <person name="Ruck E.C."/>
            <person name="Nakov T."/>
            <person name="Jansen R.K."/>
            <person name="Theriot E.C."/>
            <person name="Alverson A.J."/>
        </authorList>
    </citation>
    <scope>NUCLEOTIDE SEQUENCE</scope>
    <source>
        <strain evidence="7">Ccmp1856</strain>
    </source>
</reference>
<evidence type="ECO:0000256" key="1">
    <source>
        <dbReference type="ARBA" id="ARBA00022531"/>
    </source>
</evidence>
<dbReference type="InterPro" id="IPR023431">
    <property type="entry name" value="PSII_PsbX_type_1_subfam"/>
</dbReference>
<dbReference type="GO" id="GO:0009523">
    <property type="term" value="C:photosystem II"/>
    <property type="evidence" value="ECO:0007669"/>
    <property type="project" value="UniProtKB-KW"/>
</dbReference>
<sequence>MTSSLANFISSLVAGGLVVAIIAIALIIISKSDRVTRS</sequence>